<reference evidence="1 2" key="1">
    <citation type="journal article" date="2015" name="Genome Biol.">
        <title>Comparative genomics of Steinernema reveals deeply conserved gene regulatory networks.</title>
        <authorList>
            <person name="Dillman A.R."/>
            <person name="Macchietto M."/>
            <person name="Porter C.F."/>
            <person name="Rogers A."/>
            <person name="Williams B."/>
            <person name="Antoshechkin I."/>
            <person name="Lee M.M."/>
            <person name="Goodwin Z."/>
            <person name="Lu X."/>
            <person name="Lewis E.E."/>
            <person name="Goodrich-Blair H."/>
            <person name="Stock S.P."/>
            <person name="Adams B.J."/>
            <person name="Sternberg P.W."/>
            <person name="Mortazavi A."/>
        </authorList>
    </citation>
    <scope>NUCLEOTIDE SEQUENCE [LARGE SCALE GENOMIC DNA]</scope>
    <source>
        <strain evidence="1 2">ALL</strain>
    </source>
</reference>
<gene>
    <name evidence="1" type="ORF">L596_009312</name>
</gene>
<dbReference type="Proteomes" id="UP000298663">
    <property type="component" value="Unassembled WGS sequence"/>
</dbReference>
<keyword evidence="2" id="KW-1185">Reference proteome</keyword>
<evidence type="ECO:0000313" key="2">
    <source>
        <dbReference type="Proteomes" id="UP000298663"/>
    </source>
</evidence>
<proteinExistence type="predicted"/>
<organism evidence="1 2">
    <name type="scientific">Steinernema carpocapsae</name>
    <name type="common">Entomopathogenic nematode</name>
    <dbReference type="NCBI Taxonomy" id="34508"/>
    <lineage>
        <taxon>Eukaryota</taxon>
        <taxon>Metazoa</taxon>
        <taxon>Ecdysozoa</taxon>
        <taxon>Nematoda</taxon>
        <taxon>Chromadorea</taxon>
        <taxon>Rhabditida</taxon>
        <taxon>Tylenchina</taxon>
        <taxon>Panagrolaimomorpha</taxon>
        <taxon>Strongyloidoidea</taxon>
        <taxon>Steinernematidae</taxon>
        <taxon>Steinernema</taxon>
    </lineage>
</organism>
<reference evidence="1 2" key="2">
    <citation type="journal article" date="2019" name="G3 (Bethesda)">
        <title>Hybrid Assembly of the Genome of the Entomopathogenic Nematode Steinernema carpocapsae Identifies the X-Chromosome.</title>
        <authorList>
            <person name="Serra L."/>
            <person name="Macchietto M."/>
            <person name="Macias-Munoz A."/>
            <person name="McGill C.J."/>
            <person name="Rodriguez I.M."/>
            <person name="Rodriguez B."/>
            <person name="Murad R."/>
            <person name="Mortazavi A."/>
        </authorList>
    </citation>
    <scope>NUCLEOTIDE SEQUENCE [LARGE SCALE GENOMIC DNA]</scope>
    <source>
        <strain evidence="1 2">ALL</strain>
    </source>
</reference>
<comment type="caution">
    <text evidence="1">The sequence shown here is derived from an EMBL/GenBank/DDBJ whole genome shotgun (WGS) entry which is preliminary data.</text>
</comment>
<dbReference type="EMBL" id="AZBU02000002">
    <property type="protein sequence ID" value="TKR95097.1"/>
    <property type="molecule type" value="Genomic_DNA"/>
</dbReference>
<dbReference type="AlphaFoldDB" id="A0A4U5PEZ6"/>
<sequence length="110" mass="12967">MRFGRDASGGQKFYGSANFYCNLWSQVGATHKKHLINYELNFDEEHYVFLKQYSAKTPKDVIEEMLKTDCRYGRISKLYAFDKAGEQHEIEEIEMLKKLLRAFPVDTKLF</sequence>
<evidence type="ECO:0000313" key="1">
    <source>
        <dbReference type="EMBL" id="TKR95097.1"/>
    </source>
</evidence>
<accession>A0A4U5PEZ6</accession>
<name>A0A4U5PEZ6_STECR</name>
<protein>
    <submittedName>
        <fullName evidence="1">Uncharacterized protein</fullName>
    </submittedName>
</protein>